<dbReference type="Gene3D" id="2.120.10.30">
    <property type="entry name" value="TolB, C-terminal domain"/>
    <property type="match status" value="1"/>
</dbReference>
<dbReference type="EMBL" id="JAODUO010001268">
    <property type="protein sequence ID" value="KAK2167643.1"/>
    <property type="molecule type" value="Genomic_DNA"/>
</dbReference>
<evidence type="ECO:0000256" key="10">
    <source>
        <dbReference type="ARBA" id="ARBA00023136"/>
    </source>
</evidence>
<dbReference type="InterPro" id="IPR009030">
    <property type="entry name" value="Growth_fac_rcpt_cys_sf"/>
</dbReference>
<organism evidence="16 17">
    <name type="scientific">Ridgeia piscesae</name>
    <name type="common">Tubeworm</name>
    <dbReference type="NCBI Taxonomy" id="27915"/>
    <lineage>
        <taxon>Eukaryota</taxon>
        <taxon>Metazoa</taxon>
        <taxon>Spiralia</taxon>
        <taxon>Lophotrochozoa</taxon>
        <taxon>Annelida</taxon>
        <taxon>Polychaeta</taxon>
        <taxon>Sedentaria</taxon>
        <taxon>Canalipalpata</taxon>
        <taxon>Sabellida</taxon>
        <taxon>Siboglinidae</taxon>
        <taxon>Ridgeia</taxon>
    </lineage>
</organism>
<dbReference type="InterPro" id="IPR049883">
    <property type="entry name" value="NOTCH1_EGF-like"/>
</dbReference>
<name>A0AAD9K9M3_RIDPI</name>
<dbReference type="PROSITE" id="PS01187">
    <property type="entry name" value="EGF_CA"/>
    <property type="match status" value="2"/>
</dbReference>
<dbReference type="SMART" id="SM00181">
    <property type="entry name" value="EGF"/>
    <property type="match status" value="10"/>
</dbReference>
<evidence type="ECO:0000313" key="17">
    <source>
        <dbReference type="Proteomes" id="UP001209878"/>
    </source>
</evidence>
<evidence type="ECO:0000256" key="1">
    <source>
        <dbReference type="ARBA" id="ARBA00004302"/>
    </source>
</evidence>
<dbReference type="PANTHER" id="PTHR13802">
    <property type="entry name" value="MUCIN 4-RELATED"/>
    <property type="match status" value="1"/>
</dbReference>
<dbReference type="SUPFAM" id="SSF49313">
    <property type="entry name" value="Cadherin-like"/>
    <property type="match status" value="1"/>
</dbReference>
<dbReference type="InterPro" id="IPR011042">
    <property type="entry name" value="6-blade_b-propeller_TolB-like"/>
</dbReference>
<keyword evidence="17" id="KW-1185">Reference proteome</keyword>
<dbReference type="Gene3D" id="2.10.25.10">
    <property type="entry name" value="Laminin"/>
    <property type="match status" value="7"/>
</dbReference>
<feature type="domain" description="EGF-like" evidence="13">
    <location>
        <begin position="1283"/>
        <end position="1324"/>
    </location>
</feature>
<reference evidence="16" key="1">
    <citation type="journal article" date="2023" name="Mol. Biol. Evol.">
        <title>Third-Generation Sequencing Reveals the Adaptive Role of the Epigenome in Three Deep-Sea Polychaetes.</title>
        <authorList>
            <person name="Perez M."/>
            <person name="Aroh O."/>
            <person name="Sun Y."/>
            <person name="Lan Y."/>
            <person name="Juniper S.K."/>
            <person name="Young C.R."/>
            <person name="Angers B."/>
            <person name="Qian P.Y."/>
        </authorList>
    </citation>
    <scope>NUCLEOTIDE SEQUENCE</scope>
    <source>
        <strain evidence="16">R07B-5</strain>
    </source>
</reference>
<feature type="domain" description="EGF-like" evidence="13">
    <location>
        <begin position="171"/>
        <end position="208"/>
    </location>
</feature>
<evidence type="ECO:0000256" key="12">
    <source>
        <dbReference type="PROSITE-ProRule" id="PRU00076"/>
    </source>
</evidence>
<evidence type="ECO:0000256" key="9">
    <source>
        <dbReference type="ARBA" id="ARBA00022989"/>
    </source>
</evidence>
<keyword evidence="8" id="KW-0130">Cell adhesion</keyword>
<dbReference type="PANTHER" id="PTHR13802:SF52">
    <property type="entry name" value="MUCIN-4"/>
    <property type="match status" value="1"/>
</dbReference>
<dbReference type="FunFam" id="2.10.25.10:FF:000038">
    <property type="entry name" value="Fibrillin 2"/>
    <property type="match status" value="1"/>
</dbReference>
<protein>
    <recommendedName>
        <fullName evidence="18">Mucin-like protein</fullName>
    </recommendedName>
</protein>
<dbReference type="Pfam" id="PF14670">
    <property type="entry name" value="FXa_inhibition"/>
    <property type="match status" value="1"/>
</dbReference>
<keyword evidence="7" id="KW-0964">Secreted</keyword>
<evidence type="ECO:0000259" key="14">
    <source>
        <dbReference type="PROSITE" id="PS50856"/>
    </source>
</evidence>
<dbReference type="GO" id="GO:0007160">
    <property type="term" value="P:cell-matrix adhesion"/>
    <property type="evidence" value="ECO:0007669"/>
    <property type="project" value="InterPro"/>
</dbReference>
<evidence type="ECO:0000256" key="4">
    <source>
        <dbReference type="ARBA" id="ARBA00022692"/>
    </source>
</evidence>
<dbReference type="InterPro" id="IPR013783">
    <property type="entry name" value="Ig-like_fold"/>
</dbReference>
<sequence length="1390" mass="154099">MMYWLNGDNIEAAAMDGTQHKIITYIDTYPRSLTIDIKGKRLYWCSTNQLGSVTLDGEDRKTLLVTQDRNIAGLAFLGGSLYYIDRISRYIMKFDLSESTPTPQPVGPAIYGHISGIVGYSSEQYTQGSQMNSPCGKDNGGCKDICLSTPQGSRCACRIGGTFVKGAACSGTNYCANITCQNGGTCVNKDTTFECKCLQDLYTGRNCETGRSSRYYQYGPVQGDINLKTDQGFNCDTNSKSCKSGFVKIPKIQIFDGQYKRVKIFTNGYITFGQDFDSRNPVKLSSEMLSVSKRVKAKKRGMAMLSPLWTDNDYNYGDVYYHIYDLNNAGSSATDIARVQHAIAHAKEDVLASSGVSVTDVSWVMVVTWSKMMPRMYLWDNDAPNTFQLVIAYDPLRYQTFMMYVYKKMGWDNENLIRPSMIGHLSYTQEGEKSLQLAPSMKSTAFRLQKQIGSTGKRGKYLFTVASGSKQVNYDQLCYNWLSNEWKRIGNLRSSWRSTLQCPCDKRLAEVDGRWKFDRKQFDETYNQRRCFYERVPRGLSTQECCYTSSGSLISTLDGSGGQFFLYHPRWKSLHEKADVTPKKWCCDLSDMCRSFYRIRPLDRCLKDGSPRLGWGIGDPHIRTLDGFQYTFNGLGEYTLIQTSHDTFTLQGRTAKAIDKNGVERDATIFCAFAARDTDSDTVHIGMTDEKDGLTVFVENNDLTSWFNSSNVNDDIDYTGLSITKRNTTQILVSFRSGFSLTIGVTAEQLDFTVGTPITFKNNTKGLMGVFNGDATDDLLPPGENARPLSNSSSEKTIFTDFGELWRINSIESLFYYAPGENYLTYARTDFKPLFVEDVLNNMSAEKKQKAKETCGDNNECIFDFAVTDKAEAAAATLETNSKNMKVAETLANASPNISVDAPVMHATVGTEAILTVTAFDLDDDEVTVTLDSSPDGATFDGVTFKWTPVNTAPVNISFSASDGKGGVASVDVVVNLCNCTEHGECQFDQLAEGYELKQSFRIVQCNCSKGYEGDYCEADFDGCQDNPCTEGTNCTDLTAAEEVSTGRQYNCSECPTGTKKDGDACYPINECDPKDPQHECEQICVKEKISYTCACKKGYRLTKNKKTCSEIDECAEGTARCDHQCTNTDGGYTCSCFGGYTLNANDNLTCSIDANTNLAEECRKLNCNHGCKQNGDAYECFCRSGYRLENDSYSCSDVNECLTNNGGCEHICTNDNGNFSCGCYDGFQLRSDNTSCKPCLSGTWGKDCQRDCNCRDSDTVCNVTTGCEECPTGFSGGDCHDDINECDGEDSPCDEHANCTNTVGTFKCSCHVGYTQFNATVCQGTVMPTIIWLITLDRNTQMNSTSNNITDIDDSIIIAILIICCTIKTTKVMLGNDINHSLTHGHTHS</sequence>
<dbReference type="Proteomes" id="UP001209878">
    <property type="component" value="Unassembled WGS sequence"/>
</dbReference>
<dbReference type="SMART" id="SM00179">
    <property type="entry name" value="EGF_CA"/>
    <property type="match status" value="6"/>
</dbReference>
<gene>
    <name evidence="16" type="ORF">NP493_1270g00003</name>
</gene>
<dbReference type="Pfam" id="PF23263">
    <property type="entry name" value="C8-3_MUC4"/>
    <property type="match status" value="1"/>
</dbReference>
<dbReference type="InterPro" id="IPR003886">
    <property type="entry name" value="NIDO_dom"/>
</dbReference>
<dbReference type="Pfam" id="PF07645">
    <property type="entry name" value="EGF_CA"/>
    <property type="match status" value="3"/>
</dbReference>
<keyword evidence="7" id="KW-0084">Basement membrane</keyword>
<dbReference type="PROSITE" id="PS50856">
    <property type="entry name" value="AMOP"/>
    <property type="match status" value="1"/>
</dbReference>
<dbReference type="Pfam" id="PF00094">
    <property type="entry name" value="VWD"/>
    <property type="match status" value="1"/>
</dbReference>
<keyword evidence="11" id="KW-1015">Disulfide bond</keyword>
<dbReference type="InterPro" id="IPR000742">
    <property type="entry name" value="EGF"/>
</dbReference>
<evidence type="ECO:0000256" key="8">
    <source>
        <dbReference type="ARBA" id="ARBA00022889"/>
    </source>
</evidence>
<keyword evidence="9" id="KW-1133">Transmembrane helix</keyword>
<keyword evidence="4" id="KW-0812">Transmembrane</keyword>
<dbReference type="CDD" id="cd00054">
    <property type="entry name" value="EGF_CA"/>
    <property type="match status" value="3"/>
</dbReference>
<dbReference type="PROSITE" id="PS00010">
    <property type="entry name" value="ASX_HYDROXYL"/>
    <property type="match status" value="3"/>
</dbReference>
<dbReference type="InterPro" id="IPR000152">
    <property type="entry name" value="EGF-type_Asp/Asn_hydroxyl_site"/>
</dbReference>
<feature type="domain" description="VWFD" evidence="15">
    <location>
        <begin position="612"/>
        <end position="814"/>
    </location>
</feature>
<dbReference type="SMART" id="SM00216">
    <property type="entry name" value="VWD"/>
    <property type="match status" value="1"/>
</dbReference>
<accession>A0AAD9K9M3</accession>
<dbReference type="InterPro" id="IPR018097">
    <property type="entry name" value="EGF_Ca-bd_CS"/>
</dbReference>
<dbReference type="PROSITE" id="PS00022">
    <property type="entry name" value="EGF_1"/>
    <property type="match status" value="1"/>
</dbReference>
<dbReference type="InterPro" id="IPR001881">
    <property type="entry name" value="EGF-like_Ca-bd_dom"/>
</dbReference>
<comment type="subcellular location">
    <subcellularLocation>
        <location evidence="2">Membrane</location>
    </subcellularLocation>
    <subcellularLocation>
        <location evidence="1">Secreted</location>
        <location evidence="1">Extracellular space</location>
        <location evidence="1">Extracellular matrix</location>
        <location evidence="1">Basement membrane</location>
    </subcellularLocation>
</comment>
<dbReference type="Pfam" id="PF06119">
    <property type="entry name" value="NIDO"/>
    <property type="match status" value="1"/>
</dbReference>
<keyword evidence="7" id="KW-0272">Extracellular matrix</keyword>
<keyword evidence="6" id="KW-0677">Repeat</keyword>
<evidence type="ECO:0000256" key="11">
    <source>
        <dbReference type="ARBA" id="ARBA00023157"/>
    </source>
</evidence>
<keyword evidence="5" id="KW-0732">Signal</keyword>
<dbReference type="PROSITE" id="PS50026">
    <property type="entry name" value="EGF_3"/>
    <property type="match status" value="3"/>
</dbReference>
<feature type="domain" description="AMOP" evidence="14">
    <location>
        <begin position="470"/>
        <end position="600"/>
    </location>
</feature>
<dbReference type="InterPro" id="IPR051495">
    <property type="entry name" value="Epithelial_Barrier/Signaling"/>
</dbReference>
<dbReference type="InterPro" id="IPR015919">
    <property type="entry name" value="Cadherin-like_sf"/>
</dbReference>
<dbReference type="PROSITE" id="PS01186">
    <property type="entry name" value="EGF_2"/>
    <property type="match status" value="2"/>
</dbReference>
<evidence type="ECO:0000313" key="16">
    <source>
        <dbReference type="EMBL" id="KAK2167643.1"/>
    </source>
</evidence>
<dbReference type="SMART" id="SM00135">
    <property type="entry name" value="LY"/>
    <property type="match status" value="2"/>
</dbReference>
<dbReference type="Gene3D" id="2.60.40.10">
    <property type="entry name" value="Immunoglobulins"/>
    <property type="match status" value="1"/>
</dbReference>
<evidence type="ECO:0008006" key="18">
    <source>
        <dbReference type="Google" id="ProtNLM"/>
    </source>
</evidence>
<evidence type="ECO:0000256" key="6">
    <source>
        <dbReference type="ARBA" id="ARBA00022737"/>
    </source>
</evidence>
<feature type="domain" description="EGF-like" evidence="13">
    <location>
        <begin position="1111"/>
        <end position="1152"/>
    </location>
</feature>
<dbReference type="SMART" id="SM00723">
    <property type="entry name" value="AMOP"/>
    <property type="match status" value="1"/>
</dbReference>
<keyword evidence="10" id="KW-0472">Membrane</keyword>
<dbReference type="InterPro" id="IPR005533">
    <property type="entry name" value="AMOP_dom"/>
</dbReference>
<evidence type="ECO:0000256" key="5">
    <source>
        <dbReference type="ARBA" id="ARBA00022729"/>
    </source>
</evidence>
<evidence type="ECO:0000259" key="15">
    <source>
        <dbReference type="PROSITE" id="PS51233"/>
    </source>
</evidence>
<dbReference type="InterPro" id="IPR056619">
    <property type="entry name" value="C8-3_MUC4"/>
</dbReference>
<dbReference type="InterPro" id="IPR001846">
    <property type="entry name" value="VWF_type-D"/>
</dbReference>
<dbReference type="SUPFAM" id="SSF63825">
    <property type="entry name" value="YWTD domain"/>
    <property type="match status" value="1"/>
</dbReference>
<evidence type="ECO:0000256" key="2">
    <source>
        <dbReference type="ARBA" id="ARBA00004370"/>
    </source>
</evidence>
<comment type="caution">
    <text evidence="12">Lacks conserved residue(s) required for the propagation of feature annotation.</text>
</comment>
<dbReference type="PROSITE" id="PS51233">
    <property type="entry name" value="VWFD"/>
    <property type="match status" value="1"/>
</dbReference>
<keyword evidence="3 12" id="KW-0245">EGF-like domain</keyword>
<evidence type="ECO:0000259" key="13">
    <source>
        <dbReference type="PROSITE" id="PS50026"/>
    </source>
</evidence>
<comment type="caution">
    <text evidence="16">The sequence shown here is derived from an EMBL/GenBank/DDBJ whole genome shotgun (WGS) entry which is preliminary data.</text>
</comment>
<dbReference type="GO" id="GO:0005604">
    <property type="term" value="C:basement membrane"/>
    <property type="evidence" value="ECO:0007669"/>
    <property type="project" value="UniProtKB-SubCell"/>
</dbReference>
<dbReference type="SUPFAM" id="SSF57196">
    <property type="entry name" value="EGF/Laminin"/>
    <property type="match status" value="3"/>
</dbReference>
<dbReference type="GO" id="GO:0016020">
    <property type="term" value="C:membrane"/>
    <property type="evidence" value="ECO:0007669"/>
    <property type="project" value="UniProtKB-SubCell"/>
</dbReference>
<proteinExistence type="predicted"/>
<dbReference type="SUPFAM" id="SSF57184">
    <property type="entry name" value="Growth factor receptor domain"/>
    <property type="match status" value="1"/>
</dbReference>
<evidence type="ECO:0000256" key="3">
    <source>
        <dbReference type="ARBA" id="ARBA00022536"/>
    </source>
</evidence>
<dbReference type="InterPro" id="IPR000033">
    <property type="entry name" value="LDLR_classB_rpt"/>
</dbReference>
<evidence type="ECO:0000256" key="7">
    <source>
        <dbReference type="ARBA" id="ARBA00022869"/>
    </source>
</evidence>
<dbReference type="GO" id="GO:0005509">
    <property type="term" value="F:calcium ion binding"/>
    <property type="evidence" value="ECO:0007669"/>
    <property type="project" value="InterPro"/>
</dbReference>